<reference evidence="2" key="1">
    <citation type="submission" date="2021-12" db="EMBL/GenBank/DDBJ databases">
        <title>Comparative genomics, transcriptomics and evolutionary studies reveal genomic signatures of adaptation to plant cell wall in hemibiotrophic fungi.</title>
        <authorList>
            <consortium name="DOE Joint Genome Institute"/>
            <person name="Baroncelli R."/>
            <person name="Diaz J.F."/>
            <person name="Benocci T."/>
            <person name="Peng M."/>
            <person name="Battaglia E."/>
            <person name="Haridas S."/>
            <person name="Andreopoulos W."/>
            <person name="Labutti K."/>
            <person name="Pangilinan J."/>
            <person name="Floch G.L."/>
            <person name="Makela M.R."/>
            <person name="Henrissat B."/>
            <person name="Grigoriev I.V."/>
            <person name="Crouch J.A."/>
            <person name="De Vries R.P."/>
            <person name="Sukno S.A."/>
            <person name="Thon M.R."/>
        </authorList>
    </citation>
    <scope>NUCLEOTIDE SEQUENCE</scope>
    <source>
        <strain evidence="2">CBS 112980</strain>
    </source>
</reference>
<sequence>MCILHFKHRIITVSSSKPKQEQYFPERQQLLLKIARERHTHTHTQNTSCLYKRQLPSESARNKSARRSPSCEMAHVKISPKRKPPHTLPRKVGAMKKPTPPKEPPKPPPWTHAAAVRTWKFKGHRLHREVTRPSRRYTSLAKDKTYFLPFVQDKVRKSDRSQKLE</sequence>
<gene>
    <name evidence="2" type="ORF">BDZ83DRAFT_31874</name>
</gene>
<dbReference type="Proteomes" id="UP001244207">
    <property type="component" value="Unassembled WGS sequence"/>
</dbReference>
<dbReference type="EMBL" id="JAHMHS010000011">
    <property type="protein sequence ID" value="KAK1729425.1"/>
    <property type="molecule type" value="Genomic_DNA"/>
</dbReference>
<protein>
    <submittedName>
        <fullName evidence="2">Uncharacterized protein</fullName>
    </submittedName>
</protein>
<name>A0AAD8XL71_GLOAC</name>
<accession>A0AAD8XL71</accession>
<dbReference type="AlphaFoldDB" id="A0AAD8XL71"/>
<organism evidence="2 3">
    <name type="scientific">Glomerella acutata</name>
    <name type="common">Colletotrichum acutatum</name>
    <dbReference type="NCBI Taxonomy" id="27357"/>
    <lineage>
        <taxon>Eukaryota</taxon>
        <taxon>Fungi</taxon>
        <taxon>Dikarya</taxon>
        <taxon>Ascomycota</taxon>
        <taxon>Pezizomycotina</taxon>
        <taxon>Sordariomycetes</taxon>
        <taxon>Hypocreomycetidae</taxon>
        <taxon>Glomerellales</taxon>
        <taxon>Glomerellaceae</taxon>
        <taxon>Colletotrichum</taxon>
        <taxon>Colletotrichum acutatum species complex</taxon>
    </lineage>
</organism>
<feature type="region of interest" description="Disordered" evidence="1">
    <location>
        <begin position="41"/>
        <end position="111"/>
    </location>
</feature>
<keyword evidence="3" id="KW-1185">Reference proteome</keyword>
<dbReference type="RefSeq" id="XP_060369480.1">
    <property type="nucleotide sequence ID" value="XM_060502356.1"/>
</dbReference>
<comment type="caution">
    <text evidence="2">The sequence shown here is derived from an EMBL/GenBank/DDBJ whole genome shotgun (WGS) entry which is preliminary data.</text>
</comment>
<proteinExistence type="predicted"/>
<feature type="compositionally biased region" description="Basic residues" evidence="1">
    <location>
        <begin position="78"/>
        <end position="89"/>
    </location>
</feature>
<evidence type="ECO:0000256" key="1">
    <source>
        <dbReference type="SAM" id="MobiDB-lite"/>
    </source>
</evidence>
<evidence type="ECO:0000313" key="3">
    <source>
        <dbReference type="Proteomes" id="UP001244207"/>
    </source>
</evidence>
<dbReference type="GeneID" id="85386255"/>
<evidence type="ECO:0000313" key="2">
    <source>
        <dbReference type="EMBL" id="KAK1729425.1"/>
    </source>
</evidence>